<feature type="compositionally biased region" description="Basic residues" evidence="6">
    <location>
        <begin position="54"/>
        <end position="64"/>
    </location>
</feature>
<evidence type="ECO:0000313" key="7">
    <source>
        <dbReference type="EMBL" id="KAF2836684.1"/>
    </source>
</evidence>
<evidence type="ECO:0000256" key="3">
    <source>
        <dbReference type="ARBA" id="ARBA00022737"/>
    </source>
</evidence>
<dbReference type="Proteomes" id="UP000799429">
    <property type="component" value="Unassembled WGS sequence"/>
</dbReference>
<comment type="subcellular location">
    <subcellularLocation>
        <location evidence="1">Nucleus</location>
    </subcellularLocation>
</comment>
<protein>
    <recommendedName>
        <fullName evidence="9">NF-kappa-B inhibitor-like protein 1</fullName>
    </recommendedName>
</protein>
<feature type="non-terminal residue" evidence="7">
    <location>
        <position position="313"/>
    </location>
</feature>
<evidence type="ECO:0000256" key="4">
    <source>
        <dbReference type="ARBA" id="ARBA00023043"/>
    </source>
</evidence>
<evidence type="ECO:0000256" key="5">
    <source>
        <dbReference type="ARBA" id="ARBA00023242"/>
    </source>
</evidence>
<feature type="region of interest" description="Disordered" evidence="6">
    <location>
        <begin position="1"/>
        <end position="81"/>
    </location>
</feature>
<feature type="compositionally biased region" description="Basic residues" evidence="6">
    <location>
        <begin position="32"/>
        <end position="46"/>
    </location>
</feature>
<reference evidence="7" key="1">
    <citation type="journal article" date="2020" name="Stud. Mycol.">
        <title>101 Dothideomycetes genomes: a test case for predicting lifestyles and emergence of pathogens.</title>
        <authorList>
            <person name="Haridas S."/>
            <person name="Albert R."/>
            <person name="Binder M."/>
            <person name="Bloem J."/>
            <person name="Labutti K."/>
            <person name="Salamov A."/>
            <person name="Andreopoulos B."/>
            <person name="Baker S."/>
            <person name="Barry K."/>
            <person name="Bills G."/>
            <person name="Bluhm B."/>
            <person name="Cannon C."/>
            <person name="Castanera R."/>
            <person name="Culley D."/>
            <person name="Daum C."/>
            <person name="Ezra D."/>
            <person name="Gonzalez J."/>
            <person name="Henrissat B."/>
            <person name="Kuo A."/>
            <person name="Liang C."/>
            <person name="Lipzen A."/>
            <person name="Lutzoni F."/>
            <person name="Magnuson J."/>
            <person name="Mondo S."/>
            <person name="Nolan M."/>
            <person name="Ohm R."/>
            <person name="Pangilinan J."/>
            <person name="Park H.-J."/>
            <person name="Ramirez L."/>
            <person name="Alfaro M."/>
            <person name="Sun H."/>
            <person name="Tritt A."/>
            <person name="Yoshinaga Y."/>
            <person name="Zwiers L.-H."/>
            <person name="Turgeon B."/>
            <person name="Goodwin S."/>
            <person name="Spatafora J."/>
            <person name="Crous P."/>
            <person name="Grigoriev I."/>
        </authorList>
    </citation>
    <scope>NUCLEOTIDE SEQUENCE</scope>
    <source>
        <strain evidence="7">CBS 101060</strain>
    </source>
</reference>
<dbReference type="PANTHER" id="PTHR15263:SF1">
    <property type="entry name" value="NF-KAPPA-B INHIBITOR-LIKE PROTEIN 1"/>
    <property type="match status" value="1"/>
</dbReference>
<dbReference type="GO" id="GO:0043124">
    <property type="term" value="P:negative regulation of canonical NF-kappaB signal transduction"/>
    <property type="evidence" value="ECO:0007669"/>
    <property type="project" value="InterPro"/>
</dbReference>
<evidence type="ECO:0000256" key="2">
    <source>
        <dbReference type="ARBA" id="ARBA00022553"/>
    </source>
</evidence>
<feature type="compositionally biased region" description="Basic and acidic residues" evidence="6">
    <location>
        <begin position="20"/>
        <end position="31"/>
    </location>
</feature>
<dbReference type="EMBL" id="MU006102">
    <property type="protein sequence ID" value="KAF2836684.1"/>
    <property type="molecule type" value="Genomic_DNA"/>
</dbReference>
<feature type="non-terminal residue" evidence="7">
    <location>
        <position position="1"/>
    </location>
</feature>
<dbReference type="PANTHER" id="PTHR15263">
    <property type="entry name" value="I-KAPPA-B-LIKE PROTEIN IKBL"/>
    <property type="match status" value="1"/>
</dbReference>
<keyword evidence="8" id="KW-1185">Reference proteome</keyword>
<proteinExistence type="predicted"/>
<evidence type="ECO:0000313" key="8">
    <source>
        <dbReference type="Proteomes" id="UP000799429"/>
    </source>
</evidence>
<dbReference type="AlphaFoldDB" id="A0A9P4VQN5"/>
<comment type="caution">
    <text evidence="7">The sequence shown here is derived from an EMBL/GenBank/DDBJ whole genome shotgun (WGS) entry which is preliminary data.</text>
</comment>
<feature type="compositionally biased region" description="Polar residues" evidence="6">
    <location>
        <begin position="1"/>
        <end position="10"/>
    </location>
</feature>
<evidence type="ECO:0000256" key="1">
    <source>
        <dbReference type="ARBA" id="ARBA00004123"/>
    </source>
</evidence>
<feature type="region of interest" description="Disordered" evidence="6">
    <location>
        <begin position="148"/>
        <end position="173"/>
    </location>
</feature>
<organism evidence="7 8">
    <name type="scientific">Patellaria atrata CBS 101060</name>
    <dbReference type="NCBI Taxonomy" id="1346257"/>
    <lineage>
        <taxon>Eukaryota</taxon>
        <taxon>Fungi</taxon>
        <taxon>Dikarya</taxon>
        <taxon>Ascomycota</taxon>
        <taxon>Pezizomycotina</taxon>
        <taxon>Dothideomycetes</taxon>
        <taxon>Dothideomycetes incertae sedis</taxon>
        <taxon>Patellariales</taxon>
        <taxon>Patellariaceae</taxon>
        <taxon>Patellaria</taxon>
    </lineage>
</organism>
<sequence>SQNDYSSTRPSKFRFKSKRPRPDDESEEPHRTTHRRRHTHRSRHPHNTRDGDHKPHHRSKRCRSSYHSSLSDNPALYDNTYSDSSTAFRESLFDALADEEGADYWSHVYGQPIHIYPNTTRAPNGELERMTDEEYTKYVRARMWEKSHQHIREERQREQDRKKRQKEWERKKREMRRDRDDFQARVQASLARGEERRNRKRWREVWERYTKGWEELLARGEKETEGKDARMLIPWPVESGRWKDIDREGIENFFRNQSEENSVTTVLKVERVRWHPDKMQHRFGRQRIDEETLKLVTAVFQVIDRLWSEVRDK</sequence>
<name>A0A9P4VQN5_9PEZI</name>
<dbReference type="OrthoDB" id="412109at2759"/>
<evidence type="ECO:0000256" key="6">
    <source>
        <dbReference type="SAM" id="MobiDB-lite"/>
    </source>
</evidence>
<evidence type="ECO:0008006" key="9">
    <source>
        <dbReference type="Google" id="ProtNLM"/>
    </source>
</evidence>
<accession>A0A9P4VQN5</accession>
<gene>
    <name evidence="7" type="ORF">M501DRAFT_908662</name>
</gene>
<keyword evidence="3" id="KW-0677">Repeat</keyword>
<keyword evidence="4" id="KW-0040">ANK repeat</keyword>
<dbReference type="GO" id="GO:0005634">
    <property type="term" value="C:nucleus"/>
    <property type="evidence" value="ECO:0007669"/>
    <property type="project" value="UniProtKB-SubCell"/>
</dbReference>
<keyword evidence="5" id="KW-0539">Nucleus</keyword>
<keyword evidence="2" id="KW-0597">Phosphoprotein</keyword>
<dbReference type="InterPro" id="IPR038753">
    <property type="entry name" value="NFKBIL1"/>
</dbReference>